<name>D7MFP4_ARALL</name>
<organism evidence="3">
    <name type="scientific">Arabidopsis lyrata subsp. lyrata</name>
    <name type="common">Lyre-leaved rock-cress</name>
    <dbReference type="NCBI Taxonomy" id="81972"/>
    <lineage>
        <taxon>Eukaryota</taxon>
        <taxon>Viridiplantae</taxon>
        <taxon>Streptophyta</taxon>
        <taxon>Embryophyta</taxon>
        <taxon>Tracheophyta</taxon>
        <taxon>Spermatophyta</taxon>
        <taxon>Magnoliopsida</taxon>
        <taxon>eudicotyledons</taxon>
        <taxon>Gunneridae</taxon>
        <taxon>Pentapetalae</taxon>
        <taxon>rosids</taxon>
        <taxon>malvids</taxon>
        <taxon>Brassicales</taxon>
        <taxon>Brassicaceae</taxon>
        <taxon>Camelineae</taxon>
        <taxon>Arabidopsis</taxon>
    </lineage>
</organism>
<dbReference type="PANTHER" id="PTHR31111">
    <property type="entry name" value="BNAA05G37150D PROTEIN-RELATED"/>
    <property type="match status" value="1"/>
</dbReference>
<keyword evidence="3" id="KW-1185">Reference proteome</keyword>
<gene>
    <name evidence="2" type="ORF">ARALYDRAFT_327837</name>
</gene>
<dbReference type="HOGENOM" id="CLU_027176_8_0_1"/>
<sequence length="399" mass="45172">MKALGFSPKQKFCARRQNAKVAAGGRSIFIFHVSPAWKHRGISLQRFLCVSKLWASRIRSRYFMKLFLNESLKRPISLVFVFRDNSLGLTISSVHLKSTPEASSSSSSSSASPIIYHVTFHTRQRTTIAPSVHGLICYGPPSTLVVYNPCTRRSITLPKIKAGRRAINQYLGYDPINNDYKVLCITRGMPKLRNRRGLAEEIQVLTLGTRDSWRMIQDIIPPHSPVTEELCINGVLYYQAFIGTKLNKSAIMSFDVRSEKLDLIKGPCNFRSFSKLTNYEGKLAVIFYEKKVSSIIGLWVLQDASKEEWSKKTFVLPNLAASATNSHILRFHKFRTTDADTGEIIFTPTFVHSSLSSAVYCDLKNNRVRNFVKEGTTEHYIRCHADSVSSTQVENLMFL</sequence>
<dbReference type="eggNOG" id="ENOG502SNHU">
    <property type="taxonomic scope" value="Eukaryota"/>
</dbReference>
<proteinExistence type="predicted"/>
<protein>
    <submittedName>
        <fullName evidence="2">F-box family protein</fullName>
    </submittedName>
</protein>
<dbReference type="STRING" id="81972.D7MFP4"/>
<feature type="domain" description="F-box associated beta-propeller type 3" evidence="1">
    <location>
        <begin position="78"/>
        <end position="387"/>
    </location>
</feature>
<dbReference type="InterPro" id="IPR013187">
    <property type="entry name" value="F-box-assoc_dom_typ3"/>
</dbReference>
<dbReference type="Proteomes" id="UP000008694">
    <property type="component" value="Unassembled WGS sequence"/>
</dbReference>
<dbReference type="NCBIfam" id="TIGR01640">
    <property type="entry name" value="F_box_assoc_1"/>
    <property type="match status" value="1"/>
</dbReference>
<accession>D7MFP4</accession>
<dbReference type="Pfam" id="PF08268">
    <property type="entry name" value="FBA_3"/>
    <property type="match status" value="1"/>
</dbReference>
<dbReference type="AlphaFoldDB" id="D7MFP4"/>
<evidence type="ECO:0000313" key="3">
    <source>
        <dbReference type="Proteomes" id="UP000008694"/>
    </source>
</evidence>
<dbReference type="PANTHER" id="PTHR31111:SF132">
    <property type="entry name" value="F-BOX ASSOCIATED UBIQUITINATION EFFECTOR FAMILY PROTEIN-RELATED"/>
    <property type="match status" value="1"/>
</dbReference>
<dbReference type="Gramene" id="fgenesh1_pm.C_scaffold_7000064">
    <property type="protein sequence ID" value="fgenesh1_pm.C_scaffold_7000064"/>
    <property type="gene ID" value="fgenesh1_pm.C_scaffold_7000064"/>
</dbReference>
<reference evidence="3" key="1">
    <citation type="journal article" date="2011" name="Nat. Genet.">
        <title>The Arabidopsis lyrata genome sequence and the basis of rapid genome size change.</title>
        <authorList>
            <person name="Hu T.T."/>
            <person name="Pattyn P."/>
            <person name="Bakker E.G."/>
            <person name="Cao J."/>
            <person name="Cheng J.-F."/>
            <person name="Clark R.M."/>
            <person name="Fahlgren N."/>
            <person name="Fawcett J.A."/>
            <person name="Grimwood J."/>
            <person name="Gundlach H."/>
            <person name="Haberer G."/>
            <person name="Hollister J.D."/>
            <person name="Ossowski S."/>
            <person name="Ottilar R.P."/>
            <person name="Salamov A.A."/>
            <person name="Schneeberger K."/>
            <person name="Spannagl M."/>
            <person name="Wang X."/>
            <person name="Yang L."/>
            <person name="Nasrallah M.E."/>
            <person name="Bergelson J."/>
            <person name="Carrington J.C."/>
            <person name="Gaut B.S."/>
            <person name="Schmutz J."/>
            <person name="Mayer K.F.X."/>
            <person name="Van de Peer Y."/>
            <person name="Grigoriev I.V."/>
            <person name="Nordborg M."/>
            <person name="Weigel D."/>
            <person name="Guo Y.-L."/>
        </authorList>
    </citation>
    <scope>NUCLEOTIDE SEQUENCE [LARGE SCALE GENOMIC DNA]</scope>
    <source>
        <strain evidence="3">cv. MN47</strain>
    </source>
</reference>
<evidence type="ECO:0000313" key="2">
    <source>
        <dbReference type="EMBL" id="EFH45127.1"/>
    </source>
</evidence>
<dbReference type="InterPro" id="IPR017451">
    <property type="entry name" value="F-box-assoc_interact_dom"/>
</dbReference>
<evidence type="ECO:0000259" key="1">
    <source>
        <dbReference type="Pfam" id="PF08268"/>
    </source>
</evidence>
<dbReference type="EMBL" id="GL348719">
    <property type="protein sequence ID" value="EFH45127.1"/>
    <property type="molecule type" value="Genomic_DNA"/>
</dbReference>